<feature type="domain" description="DUF2344" evidence="1">
    <location>
        <begin position="3"/>
        <end position="191"/>
    </location>
</feature>
<organism evidence="2 3">
    <name type="scientific">Lentihominibacter faecis</name>
    <dbReference type="NCBI Taxonomy" id="2764712"/>
    <lineage>
        <taxon>Bacteria</taxon>
        <taxon>Bacillati</taxon>
        <taxon>Bacillota</taxon>
        <taxon>Clostridia</taxon>
        <taxon>Peptostreptococcales</taxon>
        <taxon>Anaerovoracaceae</taxon>
        <taxon>Lentihominibacter</taxon>
    </lineage>
</organism>
<dbReference type="Gene3D" id="3.30.1360.110">
    <property type="entry name" value="Domain 2, Phosphonoacetate Hydrolase"/>
    <property type="match status" value="1"/>
</dbReference>
<dbReference type="PANTHER" id="PTHR10151:SF120">
    <property type="entry name" value="BIS(5'-ADENOSYL)-TRIPHOSPHATASE"/>
    <property type="match status" value="1"/>
</dbReference>
<protein>
    <submittedName>
        <fullName evidence="2">DUF2344 domain-containing protein</fullName>
    </submittedName>
</protein>
<accession>A0A923SS86</accession>
<dbReference type="Proteomes" id="UP000644115">
    <property type="component" value="Unassembled WGS sequence"/>
</dbReference>
<comment type="caution">
    <text evidence="2">The sequence shown here is derived from an EMBL/GenBank/DDBJ whole genome shotgun (WGS) entry which is preliminary data.</text>
</comment>
<reference evidence="2" key="1">
    <citation type="submission" date="2020-08" db="EMBL/GenBank/DDBJ databases">
        <authorList>
            <person name="Liu C."/>
            <person name="Sun Q."/>
        </authorList>
    </citation>
    <scope>NUCLEOTIDE SEQUENCE</scope>
    <source>
        <strain evidence="2">BX16</strain>
    </source>
</reference>
<dbReference type="Pfam" id="PF10105">
    <property type="entry name" value="DUF2344"/>
    <property type="match status" value="1"/>
</dbReference>
<name>A0A923SS86_9FIRM</name>
<evidence type="ECO:0000259" key="1">
    <source>
        <dbReference type="Pfam" id="PF10105"/>
    </source>
</evidence>
<dbReference type="EMBL" id="JACRWC010000108">
    <property type="protein sequence ID" value="MBC6000100.1"/>
    <property type="molecule type" value="Genomic_DNA"/>
</dbReference>
<dbReference type="GO" id="GO:0016787">
    <property type="term" value="F:hydrolase activity"/>
    <property type="evidence" value="ECO:0007669"/>
    <property type="project" value="UniProtKB-ARBA"/>
</dbReference>
<dbReference type="NCBIfam" id="TIGR03936">
    <property type="entry name" value="sam_1_link_chp"/>
    <property type="match status" value="1"/>
</dbReference>
<dbReference type="Pfam" id="PF01663">
    <property type="entry name" value="Phosphodiest"/>
    <property type="match status" value="1"/>
</dbReference>
<evidence type="ECO:0000313" key="2">
    <source>
        <dbReference type="EMBL" id="MBC6000100.1"/>
    </source>
</evidence>
<dbReference type="AlphaFoldDB" id="A0A923SS86"/>
<dbReference type="InterPro" id="IPR023116">
    <property type="entry name" value="Phosphonoacetate_hydro_insert"/>
</dbReference>
<sequence>MTRYIMQFSKTGTSCYISHLDLVRVFHRAFKRAGIKLEYSKGFNPHPKMGFAQPLSLGYTGMREYIEFETKEEHAPEDLGEMLKAQMPDGIDIHLCQFLEYPKKTLASVTEAAVYTVSIPLKKSVQMKADACKELYLGQDQIIVLKKQKKKKDLVEIDIKPKIREIEFLPLSKSLQIKMKIDAGSNSNLSPEQVIDSVLRCFAIDTDRSEISVTRHLIFFREAVSLPDAAGCAPELERWGMQEEDKAAWDQMDRIMEKSEILKNMQKERLSKVMILVIDGCAPAYISPEHAPQLHKLAKETGFAKKVQCAMPSVTNVNHACILSGKWPMDAGVIGNYYYDPETEEEGFIEERGYMKAETLLQYYKKLDKKTALLTVKGKVLGVYGDGADIGLSAQEPDPAVLERYDLSPAPAINSVEATEWIVRAAAECIRKDDPDLVYCTTNDYVFHHFEPGTPEACAQIKAINDIVSEIAELDPDRQIYITADHGMNQKHTIVNFSQIAKNAGFDVFCLPPLKDRYIENHIYQEGGLLYVFLKNPVQATDFRRFAEEHPLVERVLDSKQAAVEYYLPPDKIGDFVLLAGEDIAFGEVEGESIHTEDSRTHGSLYEREIPLIGINTQPKGERFQYHKDVARYLMGMS</sequence>
<dbReference type="SUPFAM" id="SSF53649">
    <property type="entry name" value="Alkaline phosphatase-like"/>
    <property type="match status" value="1"/>
</dbReference>
<evidence type="ECO:0000313" key="3">
    <source>
        <dbReference type="Proteomes" id="UP000644115"/>
    </source>
</evidence>
<dbReference type="InterPro" id="IPR017850">
    <property type="entry name" value="Alkaline_phosphatase_core_sf"/>
</dbReference>
<dbReference type="PANTHER" id="PTHR10151">
    <property type="entry name" value="ECTONUCLEOTIDE PYROPHOSPHATASE/PHOSPHODIESTERASE"/>
    <property type="match status" value="1"/>
</dbReference>
<dbReference type="Gene3D" id="3.40.720.10">
    <property type="entry name" value="Alkaline Phosphatase, subunit A"/>
    <property type="match status" value="1"/>
</dbReference>
<dbReference type="InterPro" id="IPR018768">
    <property type="entry name" value="DUF2344"/>
</dbReference>
<dbReference type="InterPro" id="IPR002591">
    <property type="entry name" value="Phosphodiest/P_Trfase"/>
</dbReference>
<proteinExistence type="predicted"/>
<dbReference type="RefSeq" id="WP_249287437.1">
    <property type="nucleotide sequence ID" value="NZ_JACRWC010000108.1"/>
</dbReference>
<gene>
    <name evidence="2" type="ORF">H8876_08820</name>
</gene>
<keyword evidence="3" id="KW-1185">Reference proteome</keyword>